<feature type="binding site" evidence="8">
    <location>
        <position position="190"/>
    </location>
    <ligand>
        <name>substrate</name>
    </ligand>
</feature>
<comment type="caution">
    <text evidence="9">The sequence shown here is derived from an EMBL/GenBank/DDBJ whole genome shotgun (WGS) entry which is preliminary data.</text>
</comment>
<evidence type="ECO:0000256" key="3">
    <source>
        <dbReference type="ARBA" id="ARBA00022571"/>
    </source>
</evidence>
<keyword evidence="10" id="KW-1185">Reference proteome</keyword>
<reference evidence="9 10" key="1">
    <citation type="submission" date="2011-08" db="EMBL/GenBank/DDBJ databases">
        <title>The Genome Sequence of Clostridium orbiscindens 1_3_50AFAA.</title>
        <authorList>
            <consortium name="The Broad Institute Genome Sequencing Platform"/>
            <person name="Earl A."/>
            <person name="Ward D."/>
            <person name="Feldgarden M."/>
            <person name="Gevers D."/>
            <person name="Daigneault M."/>
            <person name="Strauss J."/>
            <person name="Allen-Vercoe E."/>
            <person name="Young S.K."/>
            <person name="Zeng Q."/>
            <person name="Gargeya S."/>
            <person name="Fitzgerald M."/>
            <person name="Haas B."/>
            <person name="Abouelleil A."/>
            <person name="Alvarado L."/>
            <person name="Arachchi H.M."/>
            <person name="Berlin A."/>
            <person name="Brown A."/>
            <person name="Chapman S.B."/>
            <person name="Chen Z."/>
            <person name="Dunbar C."/>
            <person name="Freedman E."/>
            <person name="Gearin G."/>
            <person name="Gellesch M."/>
            <person name="Goldberg J."/>
            <person name="Griggs A."/>
            <person name="Gujja S."/>
            <person name="Heiman D."/>
            <person name="Howarth C."/>
            <person name="Larson L."/>
            <person name="Lui A."/>
            <person name="MacDonald P.J.P."/>
            <person name="Montmayeur A."/>
            <person name="Murphy C."/>
            <person name="Neiman D."/>
            <person name="Pearson M."/>
            <person name="Priest M."/>
            <person name="Roberts A."/>
            <person name="Saif S."/>
            <person name="Shea T."/>
            <person name="Shenoy N."/>
            <person name="Sisk P."/>
            <person name="Stolte C."/>
            <person name="Sykes S."/>
            <person name="Wortman J."/>
            <person name="Nusbaum C."/>
            <person name="Birren B."/>
        </authorList>
    </citation>
    <scope>NUCLEOTIDE SEQUENCE [LARGE SCALE GENOMIC DNA]</scope>
    <source>
        <strain evidence="9 10">1_3_50AFAA</strain>
    </source>
</reference>
<evidence type="ECO:0000256" key="7">
    <source>
        <dbReference type="ARBA" id="ARBA00023315"/>
    </source>
</evidence>
<comment type="catalytic activity">
    <reaction evidence="8">
        <text>L-glutamate + acetyl-CoA = N-acetyl-L-glutamate + CoA + H(+)</text>
        <dbReference type="Rhea" id="RHEA:24292"/>
        <dbReference type="ChEBI" id="CHEBI:15378"/>
        <dbReference type="ChEBI" id="CHEBI:29985"/>
        <dbReference type="ChEBI" id="CHEBI:44337"/>
        <dbReference type="ChEBI" id="CHEBI:57287"/>
        <dbReference type="ChEBI" id="CHEBI:57288"/>
        <dbReference type="EC" id="2.3.1.1"/>
    </reaction>
</comment>
<proteinExistence type="inferred from homology"/>
<feature type="binding site" evidence="8">
    <location>
        <position position="402"/>
    </location>
    <ligand>
        <name>substrate</name>
    </ligand>
</feature>
<dbReference type="InterPro" id="IPR042195">
    <property type="entry name" value="ArgJ_beta_C"/>
</dbReference>
<dbReference type="CDD" id="cd02152">
    <property type="entry name" value="OAT"/>
    <property type="match status" value="1"/>
</dbReference>
<evidence type="ECO:0000256" key="1">
    <source>
        <dbReference type="ARBA" id="ARBA00006774"/>
    </source>
</evidence>
<accession>A0A096DFW0</accession>
<name>A0A096DFW0_FLAPL</name>
<feature type="site" description="Involved in the stabilization of negative charge on the oxyanion by the formation of the oxyanion hole" evidence="8">
    <location>
        <position position="115"/>
    </location>
</feature>
<comment type="function">
    <text evidence="8">Catalyzes two activities which are involved in the cyclic version of arginine biosynthesis: the synthesis of N-acetylglutamate from glutamate and acetyl-CoA as the acetyl donor, and of ornithine by transacetylation between N(2)-acetylornithine and glutamate.</text>
</comment>
<gene>
    <name evidence="8" type="primary">argJ</name>
    <name evidence="9" type="ORF">HMPREF9460_01083</name>
</gene>
<sequence>MKQIPGGVTAPKGFRAWGVHCGVKSKKADKKDLALILSDQECAAAAVYTMNRVKAAPLYVTMEHLEDGTAWGVAANSGNANACCPMSHEYAEEMARLAARATGRAPADFVVASTGVIGQTLNIAAIRAGMPEAAAGLTAGPEGSDAAARAIMTTDTVKKELALACSIGGRTVTLGAIAKGSGMIHPNMGTMLCFVTTDCAITREMLSEALREVVPRTFNRVTVDGDTSTNDMCAVLANGMAGNPLIEWKDDGYTVFLKALRQLCQELARAIAGDGEGASRLITCAVREARSEESAERLAKAVVGSPLVKAAMFGADANWGRVLCAMGYSKAPFRPEYVDISFSSAVGAVAVCRGGMGLDFDEEAARSILSQDEVVIDVHLHEGEHEATCWGCDLTYEYVKINGDYRT</sequence>
<feature type="binding site" evidence="8">
    <location>
        <position position="276"/>
    </location>
    <ligand>
        <name>substrate</name>
    </ligand>
</feature>
<protein>
    <recommendedName>
        <fullName evidence="8">Arginine biosynthesis bifunctional protein ArgJ</fullName>
    </recommendedName>
    <domain>
        <recommendedName>
            <fullName evidence="8">Glutamate N-acetyltransferase</fullName>
            <ecNumber evidence="8">2.3.1.35</ecNumber>
        </recommendedName>
        <alternativeName>
            <fullName evidence="8">Ornithine acetyltransferase</fullName>
            <shortName evidence="8">OATase</shortName>
        </alternativeName>
        <alternativeName>
            <fullName evidence="8">Ornithine transacetylase</fullName>
        </alternativeName>
    </domain>
    <domain>
        <recommendedName>
            <fullName evidence="8">Amino-acid acetyltransferase</fullName>
            <ecNumber evidence="8">2.3.1.1</ecNumber>
        </recommendedName>
        <alternativeName>
            <fullName evidence="8">N-acetylglutamate synthase</fullName>
            <shortName evidence="8">AGSase</shortName>
        </alternativeName>
    </domain>
    <component>
        <recommendedName>
            <fullName evidence="8">Arginine biosynthesis bifunctional protein ArgJ alpha chain</fullName>
        </recommendedName>
    </component>
    <component>
        <recommendedName>
            <fullName evidence="8">Arginine biosynthesis bifunctional protein ArgJ beta chain</fullName>
        </recommendedName>
    </component>
</protein>
<dbReference type="GO" id="GO:0005737">
    <property type="term" value="C:cytoplasm"/>
    <property type="evidence" value="ECO:0007669"/>
    <property type="project" value="UniProtKB-SubCell"/>
</dbReference>
<keyword evidence="7 8" id="KW-0012">Acyltransferase</keyword>
<comment type="subunit">
    <text evidence="2 8">Heterotetramer of two alpha and two beta chains.</text>
</comment>
<feature type="chain" id="PRO_5023487657" description="Arginine biosynthesis bifunctional protein ArgJ beta chain" evidence="8">
    <location>
        <begin position="190"/>
        <end position="407"/>
    </location>
</feature>
<dbReference type="Gene3D" id="3.60.70.12">
    <property type="entry name" value="L-amino peptidase D-ALA esterase/amidase"/>
    <property type="match status" value="1"/>
</dbReference>
<feature type="site" description="Involved in the stabilization of negative charge on the oxyanion by the formation of the oxyanion hole" evidence="8">
    <location>
        <position position="114"/>
    </location>
</feature>
<evidence type="ECO:0000256" key="5">
    <source>
        <dbReference type="ARBA" id="ARBA00022679"/>
    </source>
</evidence>
<feature type="binding site" evidence="8">
    <location>
        <position position="153"/>
    </location>
    <ligand>
        <name>substrate</name>
    </ligand>
</feature>
<dbReference type="UniPathway" id="UPA00068">
    <property type="reaction ID" value="UER00106"/>
</dbReference>
<keyword evidence="3 8" id="KW-0055">Arginine biosynthesis</keyword>
<evidence type="ECO:0000256" key="4">
    <source>
        <dbReference type="ARBA" id="ARBA00022605"/>
    </source>
</evidence>
<dbReference type="GO" id="GO:0006526">
    <property type="term" value="P:L-arginine biosynthetic process"/>
    <property type="evidence" value="ECO:0007669"/>
    <property type="project" value="UniProtKB-UniRule"/>
</dbReference>
<dbReference type="EC" id="2.3.1.35" evidence="8"/>
<dbReference type="eggNOG" id="COG1364">
    <property type="taxonomic scope" value="Bacteria"/>
</dbReference>
<dbReference type="NCBIfam" id="NF003802">
    <property type="entry name" value="PRK05388.1"/>
    <property type="match status" value="1"/>
</dbReference>
<dbReference type="GO" id="GO:0004042">
    <property type="term" value="F:L-glutamate N-acetyltransferase activity"/>
    <property type="evidence" value="ECO:0007669"/>
    <property type="project" value="UniProtKB-UniRule"/>
</dbReference>
<keyword evidence="8" id="KW-0963">Cytoplasm</keyword>
<dbReference type="EC" id="2.3.1.1" evidence="8"/>
<comment type="pathway">
    <text evidence="8">Amino-acid biosynthesis; L-arginine biosynthesis; N(2)-acetyl-L-ornithine from L-glutamate: step 1/4.</text>
</comment>
<dbReference type="GO" id="GO:0004358">
    <property type="term" value="F:L-glutamate N-acetyltransferase activity, acting on acetyl-L-ornithine as donor"/>
    <property type="evidence" value="ECO:0007669"/>
    <property type="project" value="UniProtKB-UniRule"/>
</dbReference>
<keyword evidence="8" id="KW-0511">Multifunctional enzyme</keyword>
<evidence type="ECO:0000313" key="10">
    <source>
        <dbReference type="Proteomes" id="UP000029585"/>
    </source>
</evidence>
<feature type="binding site" evidence="8">
    <location>
        <position position="407"/>
    </location>
    <ligand>
        <name>substrate</name>
    </ligand>
</feature>
<dbReference type="Pfam" id="PF01960">
    <property type="entry name" value="ArgJ"/>
    <property type="match status" value="1"/>
</dbReference>
<dbReference type="EMBL" id="ADLO01000042">
    <property type="protein sequence ID" value="KGF56389.1"/>
    <property type="molecule type" value="Genomic_DNA"/>
</dbReference>
<evidence type="ECO:0000256" key="2">
    <source>
        <dbReference type="ARBA" id="ARBA00011475"/>
    </source>
</evidence>
<organism evidence="9 10">
    <name type="scientific">Flavonifractor plautii 1_3_50AFAA</name>
    <dbReference type="NCBI Taxonomy" id="742738"/>
    <lineage>
        <taxon>Bacteria</taxon>
        <taxon>Bacillati</taxon>
        <taxon>Bacillota</taxon>
        <taxon>Clostridia</taxon>
        <taxon>Eubacteriales</taxon>
        <taxon>Oscillospiraceae</taxon>
        <taxon>Flavonifractor</taxon>
    </lineage>
</organism>
<dbReference type="HAMAP" id="MF_01106">
    <property type="entry name" value="ArgJ"/>
    <property type="match status" value="1"/>
</dbReference>
<comment type="subcellular location">
    <subcellularLocation>
        <location evidence="8">Cytoplasm</location>
    </subcellularLocation>
</comment>
<dbReference type="AlphaFoldDB" id="A0A096DFW0"/>
<dbReference type="NCBIfam" id="TIGR00120">
    <property type="entry name" value="ArgJ"/>
    <property type="match status" value="1"/>
</dbReference>
<dbReference type="RefSeq" id="WP_044939689.1">
    <property type="nucleotide sequence ID" value="NZ_KN174162.1"/>
</dbReference>
<dbReference type="GO" id="GO:0006592">
    <property type="term" value="P:ornithine biosynthetic process"/>
    <property type="evidence" value="ECO:0007669"/>
    <property type="project" value="TreeGrafter"/>
</dbReference>
<keyword evidence="5 8" id="KW-0808">Transferase</keyword>
<comment type="catalytic activity">
    <reaction evidence="8">
        <text>N(2)-acetyl-L-ornithine + L-glutamate = N-acetyl-L-glutamate + L-ornithine</text>
        <dbReference type="Rhea" id="RHEA:15349"/>
        <dbReference type="ChEBI" id="CHEBI:29985"/>
        <dbReference type="ChEBI" id="CHEBI:44337"/>
        <dbReference type="ChEBI" id="CHEBI:46911"/>
        <dbReference type="ChEBI" id="CHEBI:57805"/>
        <dbReference type="EC" id="2.3.1.35"/>
    </reaction>
</comment>
<dbReference type="Gene3D" id="3.10.20.340">
    <property type="entry name" value="ArgJ beta chain, C-terminal domain"/>
    <property type="match status" value="1"/>
</dbReference>
<dbReference type="HOGENOM" id="CLU_027172_1_0_9"/>
<keyword evidence="6 8" id="KW-0068">Autocatalytic cleavage</keyword>
<dbReference type="InterPro" id="IPR016117">
    <property type="entry name" value="ArgJ-like_dom_sf"/>
</dbReference>
<feature type="site" description="Cleavage; by autolysis" evidence="8">
    <location>
        <begin position="189"/>
        <end position="190"/>
    </location>
</feature>
<evidence type="ECO:0000256" key="6">
    <source>
        <dbReference type="ARBA" id="ARBA00022813"/>
    </source>
</evidence>
<dbReference type="PATRIC" id="fig|742738.3.peg.1124"/>
<feature type="chain" id="PRO_5023487658" description="Arginine biosynthesis bifunctional protein ArgJ alpha chain" evidence="8">
    <location>
        <begin position="1"/>
        <end position="189"/>
    </location>
</feature>
<comment type="similarity">
    <text evidence="1 8">Belongs to the ArgJ family.</text>
</comment>
<keyword evidence="4 8" id="KW-0028">Amino-acid biosynthesis</keyword>
<evidence type="ECO:0000313" key="9">
    <source>
        <dbReference type="EMBL" id="KGF56389.1"/>
    </source>
</evidence>
<dbReference type="InterPro" id="IPR002813">
    <property type="entry name" value="Arg_biosynth_ArgJ"/>
</dbReference>
<dbReference type="PANTHER" id="PTHR23100:SF0">
    <property type="entry name" value="ARGININE BIOSYNTHESIS BIFUNCTIONAL PROTEIN ARGJ, MITOCHONDRIAL"/>
    <property type="match status" value="1"/>
</dbReference>
<dbReference type="SUPFAM" id="SSF56266">
    <property type="entry name" value="DmpA/ArgJ-like"/>
    <property type="match status" value="1"/>
</dbReference>
<feature type="active site" description="Nucleophile" evidence="8">
    <location>
        <position position="190"/>
    </location>
</feature>
<evidence type="ECO:0000256" key="8">
    <source>
        <dbReference type="HAMAP-Rule" id="MF_01106"/>
    </source>
</evidence>
<comment type="pathway">
    <text evidence="8">Amino-acid biosynthesis; L-arginine biosynthesis; L-ornithine and N-acetyl-L-glutamate from L-glutamate and N(2)-acetyl-L-ornithine (cyclic): step 1/1.</text>
</comment>
<feature type="binding site" evidence="8">
    <location>
        <position position="179"/>
    </location>
    <ligand>
        <name>substrate</name>
    </ligand>
</feature>
<dbReference type="FunFam" id="3.10.20.340:FF:000001">
    <property type="entry name" value="Arginine biosynthesis bifunctional protein ArgJ, chloroplastic"/>
    <property type="match status" value="1"/>
</dbReference>
<dbReference type="PANTHER" id="PTHR23100">
    <property type="entry name" value="ARGININE BIOSYNTHESIS BIFUNCTIONAL PROTEIN ARGJ"/>
    <property type="match status" value="1"/>
</dbReference>
<dbReference type="Proteomes" id="UP000029585">
    <property type="component" value="Unassembled WGS sequence"/>
</dbReference>